<feature type="transmembrane region" description="Helical" evidence="5">
    <location>
        <begin position="298"/>
        <end position="323"/>
    </location>
</feature>
<dbReference type="Gene3D" id="1.20.1740.10">
    <property type="entry name" value="Amino acid/polyamine transporter I"/>
    <property type="match status" value="1"/>
</dbReference>
<evidence type="ECO:0000256" key="1">
    <source>
        <dbReference type="ARBA" id="ARBA00004141"/>
    </source>
</evidence>
<feature type="transmembrane region" description="Helical" evidence="5">
    <location>
        <begin position="200"/>
        <end position="220"/>
    </location>
</feature>
<dbReference type="AlphaFoldDB" id="A0A067N4W8"/>
<feature type="transmembrane region" description="Helical" evidence="5">
    <location>
        <begin position="415"/>
        <end position="435"/>
    </location>
</feature>
<protein>
    <recommendedName>
        <fullName evidence="6">Amino acid permease/ SLC12A domain-containing protein</fullName>
    </recommendedName>
</protein>
<feature type="transmembrane region" description="Helical" evidence="5">
    <location>
        <begin position="369"/>
        <end position="394"/>
    </location>
</feature>
<dbReference type="Proteomes" id="UP000027073">
    <property type="component" value="Unassembled WGS sequence"/>
</dbReference>
<dbReference type="InterPro" id="IPR050524">
    <property type="entry name" value="APC_YAT"/>
</dbReference>
<evidence type="ECO:0000259" key="6">
    <source>
        <dbReference type="Pfam" id="PF00324"/>
    </source>
</evidence>
<dbReference type="Pfam" id="PF00324">
    <property type="entry name" value="AA_permease"/>
    <property type="match status" value="1"/>
</dbReference>
<dbReference type="HOGENOM" id="CLU_007946_12_1_1"/>
<feature type="transmembrane region" description="Helical" evidence="5">
    <location>
        <begin position="343"/>
        <end position="363"/>
    </location>
</feature>
<keyword evidence="2 5" id="KW-0812">Transmembrane</keyword>
<evidence type="ECO:0000313" key="8">
    <source>
        <dbReference type="Proteomes" id="UP000027073"/>
    </source>
</evidence>
<dbReference type="STRING" id="1137138.A0A067N4W8"/>
<dbReference type="OrthoDB" id="10062876at2759"/>
<name>A0A067N4W8_PLEO1</name>
<evidence type="ECO:0000256" key="4">
    <source>
        <dbReference type="ARBA" id="ARBA00023136"/>
    </source>
</evidence>
<gene>
    <name evidence="7" type="ORF">PLEOSDRAFT_1050744</name>
</gene>
<accession>A0A067N4W8</accession>
<keyword evidence="4 5" id="KW-0472">Membrane</keyword>
<keyword evidence="3 5" id="KW-1133">Transmembrane helix</keyword>
<dbReference type="InterPro" id="IPR004841">
    <property type="entry name" value="AA-permease/SLC12A_dom"/>
</dbReference>
<feature type="transmembrane region" description="Helical" evidence="5">
    <location>
        <begin position="241"/>
        <end position="262"/>
    </location>
</feature>
<dbReference type="PANTHER" id="PTHR43341">
    <property type="entry name" value="AMINO ACID PERMEASE"/>
    <property type="match status" value="1"/>
</dbReference>
<evidence type="ECO:0000256" key="5">
    <source>
        <dbReference type="SAM" id="Phobius"/>
    </source>
</evidence>
<proteinExistence type="predicted"/>
<dbReference type="GO" id="GO:0015171">
    <property type="term" value="F:amino acid transmembrane transporter activity"/>
    <property type="evidence" value="ECO:0007669"/>
    <property type="project" value="TreeGrafter"/>
</dbReference>
<dbReference type="InParanoid" id="A0A067N4W8"/>
<dbReference type="PANTHER" id="PTHR43341:SF15">
    <property type="entry name" value="GENERAL AMINO ACID PERMEASE AGP2"/>
    <property type="match status" value="1"/>
</dbReference>
<feature type="transmembrane region" description="Helical" evidence="5">
    <location>
        <begin position="45"/>
        <end position="67"/>
    </location>
</feature>
<evidence type="ECO:0000256" key="3">
    <source>
        <dbReference type="ARBA" id="ARBA00022989"/>
    </source>
</evidence>
<dbReference type="EMBL" id="KL198014">
    <property type="protein sequence ID" value="KDQ22849.1"/>
    <property type="molecule type" value="Genomic_DNA"/>
</dbReference>
<feature type="transmembrane region" description="Helical" evidence="5">
    <location>
        <begin position="88"/>
        <end position="109"/>
    </location>
</feature>
<evidence type="ECO:0000313" key="7">
    <source>
        <dbReference type="EMBL" id="KDQ22849.1"/>
    </source>
</evidence>
<dbReference type="GO" id="GO:0016020">
    <property type="term" value="C:membrane"/>
    <property type="evidence" value="ECO:0007669"/>
    <property type="project" value="UniProtKB-SubCell"/>
</dbReference>
<feature type="transmembrane region" description="Helical" evidence="5">
    <location>
        <begin position="146"/>
        <end position="165"/>
    </location>
</feature>
<dbReference type="PIRSF" id="PIRSF006060">
    <property type="entry name" value="AA_transporter"/>
    <property type="match status" value="1"/>
</dbReference>
<comment type="subcellular location">
    <subcellularLocation>
        <location evidence="1">Membrane</location>
        <topology evidence="1">Multi-pass membrane protein</topology>
    </subcellularLocation>
</comment>
<feature type="transmembrane region" description="Helical" evidence="5">
    <location>
        <begin position="447"/>
        <end position="467"/>
    </location>
</feature>
<sequence length="483" mass="53688">MTLRSDEWPICTSAVHIAQRSPGAISTALSVQIGSALTKGGPGSLFLAFTYYCTIVMAINNCLSEMVTWIPISSPFIRRPCPSGINFFVYKAILIPFEVTAFNLVLHFWTDKIPVEATIAFVLVLYVAINFFAVKWYGESEFWLSLGKVILAASLIFFTFITMVGGNPLHDVYGFCNWDSSKVPGAPFAEYIETGSLGRFLGFLTCLIQAAFTMVGPDYISMTAGKAVNPRCVLPKVFNSVVYRLATFFMVGSLCVGIVILYNDSNLKLVISDARPGAGSSPYVIAMERLQIPVLPHLVNAMILLSVFSAGNTYVYCASRTLFGLALEGKMPRVLTRCTKSGVPVYAVMVTIGIALLSFLQVLNGTVKVLQWFVHQLGTASQLLNYMIISYMYIHFHQALKEQNIPRESLPKQSFWQPFCAWYAFIGTLTVALISGYEVFLPGRWDVATFFFSYTMISVLPILYVFWKVTRHTRVSLLNPNPL</sequence>
<feature type="domain" description="Amino acid permease/ SLC12A" evidence="6">
    <location>
        <begin position="23"/>
        <end position="474"/>
    </location>
</feature>
<reference evidence="8" key="1">
    <citation type="journal article" date="2014" name="Proc. Natl. Acad. Sci. U.S.A.">
        <title>Extensive sampling of basidiomycete genomes demonstrates inadequacy of the white-rot/brown-rot paradigm for wood decay fungi.</title>
        <authorList>
            <person name="Riley R."/>
            <person name="Salamov A.A."/>
            <person name="Brown D.W."/>
            <person name="Nagy L.G."/>
            <person name="Floudas D."/>
            <person name="Held B.W."/>
            <person name="Levasseur A."/>
            <person name="Lombard V."/>
            <person name="Morin E."/>
            <person name="Otillar R."/>
            <person name="Lindquist E.A."/>
            <person name="Sun H."/>
            <person name="LaButti K.M."/>
            <person name="Schmutz J."/>
            <person name="Jabbour D."/>
            <person name="Luo H."/>
            <person name="Baker S.E."/>
            <person name="Pisabarro A.G."/>
            <person name="Walton J.D."/>
            <person name="Blanchette R.A."/>
            <person name="Henrissat B."/>
            <person name="Martin F."/>
            <person name="Cullen D."/>
            <person name="Hibbett D.S."/>
            <person name="Grigoriev I.V."/>
        </authorList>
    </citation>
    <scope>NUCLEOTIDE SEQUENCE [LARGE SCALE GENOMIC DNA]</scope>
    <source>
        <strain evidence="8">PC15</strain>
    </source>
</reference>
<feature type="transmembrane region" description="Helical" evidence="5">
    <location>
        <begin position="115"/>
        <end position="134"/>
    </location>
</feature>
<evidence type="ECO:0000256" key="2">
    <source>
        <dbReference type="ARBA" id="ARBA00022692"/>
    </source>
</evidence>
<organism evidence="7 8">
    <name type="scientific">Pleurotus ostreatus (strain PC15)</name>
    <name type="common">Oyster mushroom</name>
    <dbReference type="NCBI Taxonomy" id="1137138"/>
    <lineage>
        <taxon>Eukaryota</taxon>
        <taxon>Fungi</taxon>
        <taxon>Dikarya</taxon>
        <taxon>Basidiomycota</taxon>
        <taxon>Agaricomycotina</taxon>
        <taxon>Agaricomycetes</taxon>
        <taxon>Agaricomycetidae</taxon>
        <taxon>Agaricales</taxon>
        <taxon>Pleurotineae</taxon>
        <taxon>Pleurotaceae</taxon>
        <taxon>Pleurotus</taxon>
    </lineage>
</organism>
<dbReference type="VEuPathDB" id="FungiDB:PLEOSDRAFT_1050744"/>